<gene>
    <name evidence="1" type="ORF">QAD02_002507</name>
</gene>
<evidence type="ECO:0000313" key="1">
    <source>
        <dbReference type="EMBL" id="KAJ8671248.1"/>
    </source>
</evidence>
<comment type="caution">
    <text evidence="1">The sequence shown here is derived from an EMBL/GenBank/DDBJ whole genome shotgun (WGS) entry which is preliminary data.</text>
</comment>
<dbReference type="EMBL" id="CM056743">
    <property type="protein sequence ID" value="KAJ8671248.1"/>
    <property type="molecule type" value="Genomic_DNA"/>
</dbReference>
<sequence>MWDICEFEDDSVSAVPFNWRIGDHECYWPPFKSQLKITDAIAKCVEPEHQAGWAIVKIKRTFCQADSYDQALDKVELALEKSDVDEEFNRREDKKTRYKRHRKLENSEDDCDIGELSKIDFPQPPPGCIRLQPQPLVNAKMKRKQTTSASSQSVSDQLGPHHMFNDDNQHFDTAHLTDLHERCEPESYGHPETQDEKMEASTGNISSYVSEDT</sequence>
<name>A0ACC2NK14_9HYME</name>
<reference evidence="1" key="1">
    <citation type="submission" date="2023-04" db="EMBL/GenBank/DDBJ databases">
        <title>A chromosome-level genome assembly of the parasitoid wasp Eretmocerus hayati.</title>
        <authorList>
            <person name="Zhong Y."/>
            <person name="Liu S."/>
            <person name="Liu Y."/>
        </authorList>
    </citation>
    <scope>NUCLEOTIDE SEQUENCE</scope>
    <source>
        <strain evidence="1">ZJU_SS_LIU_2023</strain>
    </source>
</reference>
<protein>
    <submittedName>
        <fullName evidence="1">Uncharacterized protein</fullName>
    </submittedName>
</protein>
<keyword evidence="2" id="KW-1185">Reference proteome</keyword>
<proteinExistence type="predicted"/>
<organism evidence="1 2">
    <name type="scientific">Eretmocerus hayati</name>
    <dbReference type="NCBI Taxonomy" id="131215"/>
    <lineage>
        <taxon>Eukaryota</taxon>
        <taxon>Metazoa</taxon>
        <taxon>Ecdysozoa</taxon>
        <taxon>Arthropoda</taxon>
        <taxon>Hexapoda</taxon>
        <taxon>Insecta</taxon>
        <taxon>Pterygota</taxon>
        <taxon>Neoptera</taxon>
        <taxon>Endopterygota</taxon>
        <taxon>Hymenoptera</taxon>
        <taxon>Apocrita</taxon>
        <taxon>Proctotrupomorpha</taxon>
        <taxon>Chalcidoidea</taxon>
        <taxon>Aphelinidae</taxon>
        <taxon>Aphelininae</taxon>
        <taxon>Eretmocerus</taxon>
    </lineage>
</organism>
<dbReference type="Proteomes" id="UP001239111">
    <property type="component" value="Chromosome 3"/>
</dbReference>
<evidence type="ECO:0000313" key="2">
    <source>
        <dbReference type="Proteomes" id="UP001239111"/>
    </source>
</evidence>
<accession>A0ACC2NK14</accession>